<dbReference type="GO" id="GO:0046872">
    <property type="term" value="F:metal ion binding"/>
    <property type="evidence" value="ECO:0007669"/>
    <property type="project" value="UniProtKB-KW"/>
</dbReference>
<accession>A0A922LGN2</accession>
<dbReference type="Pfam" id="PF08696">
    <property type="entry name" value="Dna2"/>
    <property type="match status" value="1"/>
</dbReference>
<dbReference type="GO" id="GO:0016787">
    <property type="term" value="F:hydrolase activity"/>
    <property type="evidence" value="ECO:0007669"/>
    <property type="project" value="UniProtKB-KW"/>
</dbReference>
<dbReference type="InterPro" id="IPR047187">
    <property type="entry name" value="SF1_C_Upf1"/>
</dbReference>
<keyword evidence="18" id="KW-0539">Nucleus</keyword>
<comment type="similarity">
    <text evidence="3">Belongs to the DNA2/NAM7 helicase family.</text>
</comment>
<evidence type="ECO:0000256" key="15">
    <source>
        <dbReference type="ARBA" id="ARBA00023014"/>
    </source>
</evidence>
<evidence type="ECO:0000256" key="19">
    <source>
        <dbReference type="ARBA" id="ARBA00023268"/>
    </source>
</evidence>
<dbReference type="Gene3D" id="3.90.320.10">
    <property type="match status" value="1"/>
</dbReference>
<evidence type="ECO:0000256" key="18">
    <source>
        <dbReference type="ARBA" id="ARBA00023242"/>
    </source>
</evidence>
<dbReference type="GO" id="GO:0043139">
    <property type="term" value="F:5'-3' DNA helicase activity"/>
    <property type="evidence" value="ECO:0007669"/>
    <property type="project" value="TreeGrafter"/>
</dbReference>
<evidence type="ECO:0000256" key="6">
    <source>
        <dbReference type="ARBA" id="ARBA00022705"/>
    </source>
</evidence>
<reference evidence="25" key="1">
    <citation type="journal article" date="2012" name="Nat. Genet.">
        <title>Whole-genome sequence of Schistosoma haematobium.</title>
        <authorList>
            <person name="Young N.D."/>
            <person name="Jex A.R."/>
            <person name="Li B."/>
            <person name="Liu S."/>
            <person name="Yang L."/>
            <person name="Xiong Z."/>
            <person name="Li Y."/>
            <person name="Cantacessi C."/>
            <person name="Hall R.S."/>
            <person name="Xu X."/>
            <person name="Chen F."/>
            <person name="Wu X."/>
            <person name="Zerlotini A."/>
            <person name="Oliveira G."/>
            <person name="Hofmann A."/>
            <person name="Zhang G."/>
            <person name="Fang X."/>
            <person name="Kang Y."/>
            <person name="Campbell B.E."/>
            <person name="Loukas A."/>
            <person name="Ranganathan S."/>
            <person name="Rollinson D."/>
            <person name="Rinaldi G."/>
            <person name="Brindley P.J."/>
            <person name="Yang H."/>
            <person name="Wang J."/>
            <person name="Wang J."/>
            <person name="Gasser R.B."/>
        </authorList>
    </citation>
    <scope>NUCLEOTIDE SEQUENCE</scope>
</reference>
<dbReference type="GO" id="GO:0005634">
    <property type="term" value="C:nucleus"/>
    <property type="evidence" value="ECO:0007669"/>
    <property type="project" value="UniProtKB-SubCell"/>
</dbReference>
<evidence type="ECO:0000256" key="7">
    <source>
        <dbReference type="ARBA" id="ARBA00022722"/>
    </source>
</evidence>
<evidence type="ECO:0000259" key="22">
    <source>
        <dbReference type="Pfam" id="PF08696"/>
    </source>
</evidence>
<keyword evidence="17" id="KW-0234">DNA repair</keyword>
<reference evidence="25" key="4">
    <citation type="journal article" date="2022" name="PLoS Pathog.">
        <title>Chromosome-level genome of Schistosoma haematobium underpins genome-wide explorations of molecular variation.</title>
        <authorList>
            <person name="Stroehlein A.J."/>
            <person name="Korhonen P.K."/>
            <person name="Lee V.V."/>
            <person name="Ralph S.A."/>
            <person name="Mentink-Kane M."/>
            <person name="You H."/>
            <person name="McManus D.P."/>
            <person name="Tchuente L.T."/>
            <person name="Stothard J.R."/>
            <person name="Kaur P."/>
            <person name="Dudchenko O."/>
            <person name="Aiden E.L."/>
            <person name="Yang B."/>
            <person name="Yang H."/>
            <person name="Emery A.M."/>
            <person name="Webster B.L."/>
            <person name="Brindley P.J."/>
            <person name="Rollinson D."/>
            <person name="Chang B.C.H."/>
            <person name="Gasser R.B."/>
            <person name="Young N.D."/>
        </authorList>
    </citation>
    <scope>NUCLEOTIDE SEQUENCE</scope>
</reference>
<reference evidence="25" key="3">
    <citation type="submission" date="2021-06" db="EMBL/GenBank/DDBJ databases">
        <title>Chromosome-level genome assembly for S. haematobium.</title>
        <authorList>
            <person name="Stroehlein A.J."/>
        </authorList>
    </citation>
    <scope>NUCLEOTIDE SEQUENCE</scope>
</reference>
<keyword evidence="7" id="KW-0540">Nuclease</keyword>
<comment type="catalytic activity">
    <reaction evidence="20">
        <text>ATP + H2O = ADP + phosphate + H(+)</text>
        <dbReference type="Rhea" id="RHEA:13065"/>
        <dbReference type="ChEBI" id="CHEBI:15377"/>
        <dbReference type="ChEBI" id="CHEBI:15378"/>
        <dbReference type="ChEBI" id="CHEBI:30616"/>
        <dbReference type="ChEBI" id="CHEBI:43474"/>
        <dbReference type="ChEBI" id="CHEBI:456216"/>
        <dbReference type="EC" id="3.6.4.12"/>
    </reaction>
</comment>
<evidence type="ECO:0000256" key="21">
    <source>
        <dbReference type="SAM" id="MobiDB-lite"/>
    </source>
</evidence>
<dbReference type="InterPro" id="IPR041679">
    <property type="entry name" value="DNA2/NAM7-like_C"/>
</dbReference>
<evidence type="ECO:0000256" key="3">
    <source>
        <dbReference type="ARBA" id="ARBA00007913"/>
    </source>
</evidence>
<evidence type="ECO:0000259" key="23">
    <source>
        <dbReference type="Pfam" id="PF13086"/>
    </source>
</evidence>
<evidence type="ECO:0000256" key="9">
    <source>
        <dbReference type="ARBA" id="ARBA00022741"/>
    </source>
</evidence>
<feature type="domain" description="DNA2/NAM7 helicase-like C-terminal" evidence="24">
    <location>
        <begin position="1231"/>
        <end position="1447"/>
    </location>
</feature>
<reference evidence="25" key="2">
    <citation type="journal article" date="2019" name="Gigascience">
        <title>High-quality Schistosoma haematobium genome achieved by single-molecule and long-range sequencing.</title>
        <authorList>
            <person name="Stroehlein A.J."/>
            <person name="Korhonen P.K."/>
            <person name="Chong T.M."/>
            <person name="Lim Y.L."/>
            <person name="Chan K.G."/>
            <person name="Webster B."/>
            <person name="Rollinson D."/>
            <person name="Brindley P.J."/>
            <person name="Gasser R.B."/>
            <person name="Young N.D."/>
        </authorList>
    </citation>
    <scope>NUCLEOTIDE SEQUENCE</scope>
</reference>
<evidence type="ECO:0000256" key="8">
    <source>
        <dbReference type="ARBA" id="ARBA00022723"/>
    </source>
</evidence>
<dbReference type="Proteomes" id="UP000471633">
    <property type="component" value="Unassembled WGS sequence"/>
</dbReference>
<name>A0A922LGN2_SCHHA</name>
<dbReference type="GeneID" id="24594511"/>
<feature type="domain" description="DNA replication factor Dna2 N-terminal" evidence="22">
    <location>
        <begin position="360"/>
        <end position="591"/>
    </location>
</feature>
<keyword evidence="11" id="KW-0378">Hydrolase</keyword>
<evidence type="ECO:0000256" key="20">
    <source>
        <dbReference type="ARBA" id="ARBA00047995"/>
    </source>
</evidence>
<feature type="compositionally biased region" description="Polar residues" evidence="21">
    <location>
        <begin position="212"/>
        <end position="222"/>
    </location>
</feature>
<evidence type="ECO:0000256" key="17">
    <source>
        <dbReference type="ARBA" id="ARBA00023204"/>
    </source>
</evidence>
<keyword evidence="10" id="KW-0227">DNA damage</keyword>
<dbReference type="EC" id="3.6.4.12" evidence="4"/>
<proteinExistence type="inferred from homology"/>
<sequence>MRQSSLLNFFGKKPEVSSVTSLHESPNKVVGLIESKHSSCDESFIIPGTPDPTNRNLGASLSGRAALGTIHIDKISSPKLCKRKVVARRSSLTVRRDEVLRSKLHDLLSSDPIDKNENQQMCSNRQAQISAKLRRGNYDLLNYAPQDQVVKTTSKESEFNDVISHRSAITSNRAKKMVSTALLTCSASKRKATEISTAHSPDSPNYRKPNEYSVSNPEGTNTPKRDTNSKHSVTREVHLNTEELSALDDILDQLVRKDDLPSHKHIKQEAVTLDSSQIYCHNEHNTQSSVHDETFQLLNLSDWSPVKEELVMLKQQRTVEDQLLRIPDQSFLRGTVVQIDNKCDQSELVVQLDDVSNTTDNRTKINVILRDSWFDTPIRIKDAINIIPNVYGDIKSSVYNNSTLIISDDNNDRTHNDCAALCLNPDYLLPTTKVVSSLNCLRRVVLEQFWVTDGGYRKDNEIIVIDSNQTYNSQCDVMLTGSLVHELFQKIISRHNIQRDDVLQIVSGLIYRPSVVLQMYASGIEPKSLFTKLEEFIPKIFDWTQTHCIQHLPSRNSVTTVNQVKIKDVVAIEENIWSNRLGLKGKIDSTLLCEIPLLGELKPTLNLIPMELKSGNPSYSIEHKGQVYLYLMLAREFYGAHYSTSKYARVPVANAGWLVYLKEPIKQNFQKHISFTNPGIIYPDINSFRGLIQTRNRLVSGIIDLLRSADTSHEQLRVSDQKLKLPDCINQLRVCQTCSLQLTCSLLTENPAKPYSGEHDSFSSVHKILINHRSHLQQEYIEFFIKWSKLLLTEYLDNERFEHVIGNIYKTSLKVDKPITNGTIRGLRLVKTKILQSSLSGEDEVQSWFILHKSLDQPYESLLSLSSLNIGDFVIVSSDDSRFLGIEIATVASVEGLNEVELTSHGFVSPLSDYKKYVFSLISTRSFPDRIQLFRVDRYVSMKAIQLNLSNLVGLMRNSKLCHLLRELIIDGRIPDMSKTISKKIVKEIRPILKPLNVNQRTAILQTLFSQNYILIKGYPGSGKTETLVALLRVLILLKKRILVTAHTHSAVDNLLLRLCKTGETRVIKLGQMDRILPDLLNYSFEYKLNTFLKSDDKLKNDVIDYINNIMANTVVVGCTALSASGGNDLRHSALTYQKFDVVLIDEASQLMFPTTLGPLLCLADEQQSLDSIKCCRFVLVGDHYQLPPLVRSQKARLGGLDQSLFSLLLSHHDSDNSTLATNSSMDLSKRGYVTELTIQYRMNSKIMALSNQLTYKNKMSCANSCVSQATLKLNPNIVSDEISDKVNCNLPLWIKRVNSPLLSDSVLLLDTKMLDCYPLSENESRTSNSNPIEAQLILYIIRRIHHVFLLDMEDIGVITPYRAQVYLIKNMMKENSFGSIEVNTVDQFQGRDKRLILLSLTNCPSSFLRTNGNECIESNRNHLLDDLPRLTVALTRAKHKLIIIGCTGQHNLPENNSNRITNLQNLFSFIKIMIGGYEILPSDTVTWINTSE</sequence>
<dbReference type="EMBL" id="AMPZ03000005">
    <property type="protein sequence ID" value="KAH9583368.1"/>
    <property type="molecule type" value="Genomic_DNA"/>
</dbReference>
<evidence type="ECO:0000256" key="10">
    <source>
        <dbReference type="ARBA" id="ARBA00022763"/>
    </source>
</evidence>
<dbReference type="CDD" id="cd18808">
    <property type="entry name" value="SF1_C_Upf1"/>
    <property type="match status" value="1"/>
</dbReference>
<evidence type="ECO:0000313" key="26">
    <source>
        <dbReference type="Proteomes" id="UP000471633"/>
    </source>
</evidence>
<dbReference type="SUPFAM" id="SSF52540">
    <property type="entry name" value="P-loop containing nucleoside triphosphate hydrolases"/>
    <property type="match status" value="1"/>
</dbReference>
<dbReference type="GO" id="GO:0006260">
    <property type="term" value="P:DNA replication"/>
    <property type="evidence" value="ECO:0007669"/>
    <property type="project" value="UniProtKB-KW"/>
</dbReference>
<keyword evidence="16" id="KW-0238">DNA-binding</keyword>
<feature type="domain" description="DNA2/NAM7 helicase helicase" evidence="23">
    <location>
        <begin position="996"/>
        <end position="1095"/>
    </location>
</feature>
<evidence type="ECO:0000256" key="14">
    <source>
        <dbReference type="ARBA" id="ARBA00023004"/>
    </source>
</evidence>
<organism evidence="25 26">
    <name type="scientific">Schistosoma haematobium</name>
    <name type="common">Blood fluke</name>
    <dbReference type="NCBI Taxonomy" id="6185"/>
    <lineage>
        <taxon>Eukaryota</taxon>
        <taxon>Metazoa</taxon>
        <taxon>Spiralia</taxon>
        <taxon>Lophotrochozoa</taxon>
        <taxon>Platyhelminthes</taxon>
        <taxon>Trematoda</taxon>
        <taxon>Digenea</taxon>
        <taxon>Strigeidida</taxon>
        <taxon>Schistosomatoidea</taxon>
        <taxon>Schistosomatidae</taxon>
        <taxon>Schistosoma</taxon>
    </lineage>
</organism>
<protein>
    <recommendedName>
        <fullName evidence="4">DNA helicase</fullName>
        <ecNumber evidence="4">3.6.4.12</ecNumber>
    </recommendedName>
</protein>
<dbReference type="Gene3D" id="3.40.50.300">
    <property type="entry name" value="P-loop containing nucleotide triphosphate hydrolases"/>
    <property type="match status" value="2"/>
</dbReference>
<evidence type="ECO:0000256" key="16">
    <source>
        <dbReference type="ARBA" id="ARBA00023125"/>
    </source>
</evidence>
<keyword evidence="12" id="KW-0347">Helicase</keyword>
<dbReference type="InterPro" id="IPR050534">
    <property type="entry name" value="Coronavir_polyprotein_1ab"/>
</dbReference>
<keyword evidence="6" id="KW-0235">DNA replication</keyword>
<dbReference type="GO" id="GO:0051539">
    <property type="term" value="F:4 iron, 4 sulfur cluster binding"/>
    <property type="evidence" value="ECO:0007669"/>
    <property type="project" value="UniProtKB-KW"/>
</dbReference>
<keyword evidence="19" id="KW-0511">Multifunctional enzyme</keyword>
<evidence type="ECO:0000256" key="2">
    <source>
        <dbReference type="ARBA" id="ARBA00004123"/>
    </source>
</evidence>
<evidence type="ECO:0000313" key="25">
    <source>
        <dbReference type="EMBL" id="KAH9583368.1"/>
    </source>
</evidence>
<dbReference type="InterPro" id="IPR027417">
    <property type="entry name" value="P-loop_NTPase"/>
</dbReference>
<keyword evidence="5" id="KW-0004">4Fe-4S</keyword>
<dbReference type="GO" id="GO:0004518">
    <property type="term" value="F:nuclease activity"/>
    <property type="evidence" value="ECO:0007669"/>
    <property type="project" value="UniProtKB-KW"/>
</dbReference>
<dbReference type="InterPro" id="IPR011604">
    <property type="entry name" value="PDDEXK-like_dom_sf"/>
</dbReference>
<evidence type="ECO:0000256" key="13">
    <source>
        <dbReference type="ARBA" id="ARBA00022840"/>
    </source>
</evidence>
<feature type="compositionally biased region" description="Basic and acidic residues" evidence="21">
    <location>
        <begin position="223"/>
        <end position="234"/>
    </location>
</feature>
<dbReference type="RefSeq" id="XP_051066679.1">
    <property type="nucleotide sequence ID" value="XM_051216125.1"/>
</dbReference>
<dbReference type="GO" id="GO:0003677">
    <property type="term" value="F:DNA binding"/>
    <property type="evidence" value="ECO:0007669"/>
    <property type="project" value="UniProtKB-KW"/>
</dbReference>
<dbReference type="InterPro" id="IPR014808">
    <property type="entry name" value="DNA_replication_fac_Dna2_N"/>
</dbReference>
<dbReference type="InterPro" id="IPR041677">
    <property type="entry name" value="DNA2/NAM7_AAA_11"/>
</dbReference>
<evidence type="ECO:0000256" key="4">
    <source>
        <dbReference type="ARBA" id="ARBA00012551"/>
    </source>
</evidence>
<evidence type="ECO:0000259" key="24">
    <source>
        <dbReference type="Pfam" id="PF13087"/>
    </source>
</evidence>
<keyword evidence="15" id="KW-0411">Iron-sulfur</keyword>
<keyword evidence="26" id="KW-1185">Reference proteome</keyword>
<dbReference type="PANTHER" id="PTHR43788">
    <property type="entry name" value="DNA2/NAM7 HELICASE FAMILY MEMBER"/>
    <property type="match status" value="1"/>
</dbReference>
<evidence type="ECO:0000256" key="5">
    <source>
        <dbReference type="ARBA" id="ARBA00022485"/>
    </source>
</evidence>
<feature type="domain" description="DNA2/NAM7 helicase helicase" evidence="23">
    <location>
        <begin position="1105"/>
        <end position="1193"/>
    </location>
</feature>
<dbReference type="GO" id="GO:0006281">
    <property type="term" value="P:DNA repair"/>
    <property type="evidence" value="ECO:0007669"/>
    <property type="project" value="UniProtKB-KW"/>
</dbReference>
<feature type="region of interest" description="Disordered" evidence="21">
    <location>
        <begin position="189"/>
        <end position="234"/>
    </location>
</feature>
<keyword evidence="14" id="KW-0408">Iron</keyword>
<evidence type="ECO:0000256" key="12">
    <source>
        <dbReference type="ARBA" id="ARBA00022806"/>
    </source>
</evidence>
<dbReference type="GO" id="GO:0005524">
    <property type="term" value="F:ATP binding"/>
    <property type="evidence" value="ECO:0007669"/>
    <property type="project" value="UniProtKB-KW"/>
</dbReference>
<comment type="subcellular location">
    <subcellularLocation>
        <location evidence="2">Nucleus</location>
    </subcellularLocation>
</comment>
<keyword evidence="9" id="KW-0547">Nucleotide-binding</keyword>
<comment type="cofactor">
    <cofactor evidence="1">
        <name>[4Fe-4S] cluster</name>
        <dbReference type="ChEBI" id="CHEBI:49883"/>
    </cofactor>
</comment>
<keyword evidence="13" id="KW-0067">ATP-binding</keyword>
<gene>
    <name evidence="25" type="primary">DNA2</name>
    <name evidence="25" type="ORF">MS3_00007788</name>
</gene>
<dbReference type="CTD" id="1763"/>
<dbReference type="Pfam" id="PF13087">
    <property type="entry name" value="AAA_12"/>
    <property type="match status" value="1"/>
</dbReference>
<dbReference type="KEGG" id="shx:MS3_00007788"/>
<dbReference type="PANTHER" id="PTHR43788:SF8">
    <property type="entry name" value="DNA-BINDING PROTEIN SMUBP-2"/>
    <property type="match status" value="1"/>
</dbReference>
<comment type="caution">
    <text evidence="25">The sequence shown here is derived from an EMBL/GenBank/DDBJ whole genome shotgun (WGS) entry which is preliminary data.</text>
</comment>
<feature type="compositionally biased region" description="Polar residues" evidence="21">
    <location>
        <begin position="194"/>
        <end position="203"/>
    </location>
</feature>
<evidence type="ECO:0000256" key="11">
    <source>
        <dbReference type="ARBA" id="ARBA00022801"/>
    </source>
</evidence>
<evidence type="ECO:0000256" key="1">
    <source>
        <dbReference type="ARBA" id="ARBA00001966"/>
    </source>
</evidence>
<keyword evidence="8" id="KW-0479">Metal-binding</keyword>
<dbReference type="Pfam" id="PF13086">
    <property type="entry name" value="AAA_11"/>
    <property type="match status" value="2"/>
</dbReference>